<dbReference type="GO" id="GO:0006189">
    <property type="term" value="P:'de novo' IMP biosynthetic process"/>
    <property type="evidence" value="ECO:0007669"/>
    <property type="project" value="TreeGrafter"/>
</dbReference>
<keyword evidence="4" id="KW-0658">Purine biosynthesis</keyword>
<dbReference type="GO" id="GO:0005737">
    <property type="term" value="C:cytoplasm"/>
    <property type="evidence" value="ECO:0007669"/>
    <property type="project" value="TreeGrafter"/>
</dbReference>
<keyword evidence="3 6" id="KW-0808">Transferase</keyword>
<gene>
    <name evidence="6" type="ORF">CCUN_0616</name>
</gene>
<dbReference type="SUPFAM" id="SSF53328">
    <property type="entry name" value="Formyltransferase"/>
    <property type="match status" value="1"/>
</dbReference>
<comment type="pathway">
    <text evidence="1">Purine metabolism; IMP biosynthesis via de novo pathway; N(2)-formyl-N(1)-(5-phospho-D-ribosyl)glycinamide from N(1)-(5-phospho-D-ribosyl)glycinamide (10-formyl THF route): step 1/1.</text>
</comment>
<reference evidence="6 7" key="1">
    <citation type="submission" date="2017-04" db="EMBL/GenBank/DDBJ databases">
        <title>Complete genome sequence of the Campylobacter cuniculorum type strain LMG24588.</title>
        <authorList>
            <person name="Miller W.G."/>
            <person name="Yee E."/>
            <person name="Revez J."/>
            <person name="Bono J.L."/>
            <person name="Rossi M."/>
        </authorList>
    </citation>
    <scope>NUCLEOTIDE SEQUENCE [LARGE SCALE GENOMIC DNA]</scope>
    <source>
        <strain evidence="6 7">LMG 24588</strain>
    </source>
</reference>
<dbReference type="KEGG" id="ccun:CCUN_0616"/>
<dbReference type="RefSeq" id="WP_027306298.1">
    <property type="nucleotide sequence ID" value="NZ_CP020867.1"/>
</dbReference>
<dbReference type="InterPro" id="IPR002376">
    <property type="entry name" value="Formyl_transf_N"/>
</dbReference>
<evidence type="ECO:0000313" key="6">
    <source>
        <dbReference type="EMBL" id="ARJ56248.1"/>
    </source>
</evidence>
<dbReference type="Proteomes" id="UP000192902">
    <property type="component" value="Chromosome"/>
</dbReference>
<evidence type="ECO:0000259" key="5">
    <source>
        <dbReference type="Pfam" id="PF00551"/>
    </source>
</evidence>
<organism evidence="6 7">
    <name type="scientific">Campylobacter cuniculorum DSM 23162 = LMG 24588</name>
    <dbReference type="NCBI Taxonomy" id="1121267"/>
    <lineage>
        <taxon>Bacteria</taxon>
        <taxon>Pseudomonadati</taxon>
        <taxon>Campylobacterota</taxon>
        <taxon>Epsilonproteobacteria</taxon>
        <taxon>Campylobacterales</taxon>
        <taxon>Campylobacteraceae</taxon>
        <taxon>Campylobacter</taxon>
    </lineage>
</organism>
<dbReference type="GO" id="GO:0004644">
    <property type="term" value="F:phosphoribosylglycinamide formyltransferase activity"/>
    <property type="evidence" value="ECO:0007669"/>
    <property type="project" value="UniProtKB-EC"/>
</dbReference>
<dbReference type="PANTHER" id="PTHR43369">
    <property type="entry name" value="PHOSPHORIBOSYLGLYCINAMIDE FORMYLTRANSFERASE"/>
    <property type="match status" value="1"/>
</dbReference>
<protein>
    <recommendedName>
        <fullName evidence="2">phosphoribosylglycinamide formyltransferase 1</fullName>
        <ecNumber evidence="2">2.1.2.2</ecNumber>
    </recommendedName>
</protein>
<dbReference type="EMBL" id="CP020867">
    <property type="protein sequence ID" value="ARJ56248.1"/>
    <property type="molecule type" value="Genomic_DNA"/>
</dbReference>
<dbReference type="EC" id="2.1.2.2" evidence="2"/>
<dbReference type="InterPro" id="IPR036477">
    <property type="entry name" value="Formyl_transf_N_sf"/>
</dbReference>
<evidence type="ECO:0000256" key="4">
    <source>
        <dbReference type="ARBA" id="ARBA00022755"/>
    </source>
</evidence>
<dbReference type="STRING" id="1121267.CCUN_0616"/>
<feature type="domain" description="Formyl transferase N-terminal" evidence="5">
    <location>
        <begin position="12"/>
        <end position="140"/>
    </location>
</feature>
<dbReference type="PANTHER" id="PTHR43369:SF2">
    <property type="entry name" value="PHOSPHORIBOSYLGLYCINAMIDE FORMYLTRANSFERASE"/>
    <property type="match status" value="1"/>
</dbReference>
<dbReference type="AlphaFoldDB" id="A0A1W6BVY3"/>
<accession>A0A1W6BVY3</accession>
<dbReference type="OrthoDB" id="5320219at2"/>
<sequence>MSFEKIYIIGKGRVAKVCAKIATQFFSQQVFEITEQDTKELDRFFSQIKNALIISANNFYIFKKECVKNNQIINYHNSLLPKHRGLNAHIWSIFKNDKKSGITWHKVEESIDTGDILIQKEILLDENISGINLLRKQHELAIESFEEGLSNLISNQSIPQKCALNEAVLGGGVFNRKLPNNGYLKLSWNAPKIHRFLRAMEGKRKAKIKLLGGEFEILFYECDVNCIHLVLNQQINLNIKRSKNANHQTTFH</sequence>
<evidence type="ECO:0000256" key="2">
    <source>
        <dbReference type="ARBA" id="ARBA00012254"/>
    </source>
</evidence>
<evidence type="ECO:0000256" key="3">
    <source>
        <dbReference type="ARBA" id="ARBA00022679"/>
    </source>
</evidence>
<evidence type="ECO:0000256" key="1">
    <source>
        <dbReference type="ARBA" id="ARBA00005054"/>
    </source>
</evidence>
<proteinExistence type="predicted"/>
<dbReference type="Pfam" id="PF00551">
    <property type="entry name" value="Formyl_trans_N"/>
    <property type="match status" value="1"/>
</dbReference>
<evidence type="ECO:0000313" key="7">
    <source>
        <dbReference type="Proteomes" id="UP000192902"/>
    </source>
</evidence>
<name>A0A1W6BVY3_9BACT</name>
<dbReference type="eggNOG" id="COG0223">
    <property type="taxonomic scope" value="Bacteria"/>
</dbReference>
<dbReference type="Gene3D" id="3.40.50.12230">
    <property type="match status" value="1"/>
</dbReference>